<dbReference type="InterPro" id="IPR011047">
    <property type="entry name" value="Quinoprotein_ADH-like_sf"/>
</dbReference>
<dbReference type="OrthoDB" id="5173551at2"/>
<gene>
    <name evidence="2" type="ORF">FEM03_17515</name>
</gene>
<accession>A0A5R8KAW0</accession>
<dbReference type="InterPro" id="IPR018391">
    <property type="entry name" value="PQQ_b-propeller_rpt"/>
</dbReference>
<protein>
    <submittedName>
        <fullName evidence="2">PQQ-like beta-propeller repeat protein</fullName>
    </submittedName>
</protein>
<dbReference type="SMART" id="SM00564">
    <property type="entry name" value="PQQ"/>
    <property type="match status" value="2"/>
</dbReference>
<dbReference type="Pfam" id="PF13360">
    <property type="entry name" value="PQQ_2"/>
    <property type="match status" value="1"/>
</dbReference>
<dbReference type="Gene3D" id="2.130.10.10">
    <property type="entry name" value="YVTN repeat-like/Quinoprotein amine dehydrogenase"/>
    <property type="match status" value="1"/>
</dbReference>
<evidence type="ECO:0000259" key="1">
    <source>
        <dbReference type="Pfam" id="PF13360"/>
    </source>
</evidence>
<dbReference type="InterPro" id="IPR015943">
    <property type="entry name" value="WD40/YVTN_repeat-like_dom_sf"/>
</dbReference>
<dbReference type="EMBL" id="VAUV01000013">
    <property type="protein sequence ID" value="TLD69441.1"/>
    <property type="molecule type" value="Genomic_DNA"/>
</dbReference>
<dbReference type="AlphaFoldDB" id="A0A5R8KAW0"/>
<dbReference type="PANTHER" id="PTHR34512:SF30">
    <property type="entry name" value="OUTER MEMBRANE PROTEIN ASSEMBLY FACTOR BAMB"/>
    <property type="match status" value="1"/>
</dbReference>
<dbReference type="SUPFAM" id="SSF50998">
    <property type="entry name" value="Quinoprotein alcohol dehydrogenase-like"/>
    <property type="match status" value="1"/>
</dbReference>
<dbReference type="PANTHER" id="PTHR34512">
    <property type="entry name" value="CELL SURFACE PROTEIN"/>
    <property type="match status" value="1"/>
</dbReference>
<comment type="caution">
    <text evidence="2">The sequence shown here is derived from an EMBL/GenBank/DDBJ whole genome shotgun (WGS) entry which is preliminary data.</text>
</comment>
<reference evidence="2 3" key="1">
    <citation type="submission" date="2019-05" db="EMBL/GenBank/DDBJ databases">
        <title>Verrucobacter flavum gen. nov., sp. nov. a new member of the family Verrucomicrobiaceae.</title>
        <authorList>
            <person name="Szuroczki S."/>
            <person name="Abbaszade G."/>
            <person name="Szabo A."/>
            <person name="Felfoldi T."/>
            <person name="Schumann P."/>
            <person name="Boka K."/>
            <person name="Keki Z."/>
            <person name="Toumi M."/>
            <person name="Toth E."/>
        </authorList>
    </citation>
    <scope>NUCLEOTIDE SEQUENCE [LARGE SCALE GENOMIC DNA]</scope>
    <source>
        <strain evidence="2 3">MG-N-17</strain>
    </source>
</reference>
<dbReference type="InterPro" id="IPR002372">
    <property type="entry name" value="PQQ_rpt_dom"/>
</dbReference>
<dbReference type="Proteomes" id="UP000306196">
    <property type="component" value="Unassembled WGS sequence"/>
</dbReference>
<evidence type="ECO:0000313" key="3">
    <source>
        <dbReference type="Proteomes" id="UP000306196"/>
    </source>
</evidence>
<evidence type="ECO:0000313" key="2">
    <source>
        <dbReference type="EMBL" id="TLD69441.1"/>
    </source>
</evidence>
<keyword evidence="3" id="KW-1185">Reference proteome</keyword>
<feature type="domain" description="Pyrrolo-quinoline quinone repeat" evidence="1">
    <location>
        <begin position="59"/>
        <end position="187"/>
    </location>
</feature>
<proteinExistence type="predicted"/>
<dbReference type="Gene3D" id="2.40.10.480">
    <property type="match status" value="1"/>
</dbReference>
<organism evidence="2 3">
    <name type="scientific">Phragmitibacter flavus</name>
    <dbReference type="NCBI Taxonomy" id="2576071"/>
    <lineage>
        <taxon>Bacteria</taxon>
        <taxon>Pseudomonadati</taxon>
        <taxon>Verrucomicrobiota</taxon>
        <taxon>Verrucomicrobiia</taxon>
        <taxon>Verrucomicrobiales</taxon>
        <taxon>Verrucomicrobiaceae</taxon>
        <taxon>Phragmitibacter</taxon>
    </lineage>
</organism>
<sequence>MIRRRKKRRLIRRMNFDRLLLGLLMGTLTAGGLNAEEWSRFRGPNGSGVAEVKDVPVKLDDGTLAWSASVGKGWSSPVLWEGKVYLTAEASDSKRLVKCLDALDGSLLWSYELPYKEHKQHHFNTFASSTPFVNEAGVFVNWTNGETVEALALNHEGKLLWRRENLSAYVHEHGSGSSALVVDGVMVVRCEFQGPENVILGLDAKTGETKWKLPVETSKNTYSTPVVRETSKGREVMMANEANGFFGVDVVSGKMNWQHNPGYKQRSVGSFGFDGKRLFGTMGSGGGGKESALLDFSAGGDKPVEGYKLTAGIPYVPTPLVVDGLMYLLGDGGIFKCVDFATGEQIYEERLTGKGGSSTKFFSSPVAADGKIYCCSQRGEVLVLKAGKVFEVLEVSELGEAINATPALEEGRIYVRSGEELKVFGKKAKVKG</sequence>
<name>A0A5R8KAW0_9BACT</name>